<organism evidence="4 5">
    <name type="scientific">Cohnella cholangitidis</name>
    <dbReference type="NCBI Taxonomy" id="2598458"/>
    <lineage>
        <taxon>Bacteria</taxon>
        <taxon>Bacillati</taxon>
        <taxon>Bacillota</taxon>
        <taxon>Bacilli</taxon>
        <taxon>Bacillales</taxon>
        <taxon>Paenibacillaceae</taxon>
        <taxon>Cohnella</taxon>
    </lineage>
</organism>
<dbReference type="Pfam" id="PF09587">
    <property type="entry name" value="PGA_cap"/>
    <property type="match status" value="1"/>
</dbReference>
<proteinExistence type="inferred from homology"/>
<dbReference type="Gene3D" id="3.60.21.10">
    <property type="match status" value="1"/>
</dbReference>
<feature type="region of interest" description="Disordered" evidence="2">
    <location>
        <begin position="37"/>
        <end position="79"/>
    </location>
</feature>
<name>A0A7G5C5L3_9BACL</name>
<evidence type="ECO:0000313" key="5">
    <source>
        <dbReference type="Proteomes" id="UP000515679"/>
    </source>
</evidence>
<evidence type="ECO:0000259" key="3">
    <source>
        <dbReference type="SMART" id="SM00854"/>
    </source>
</evidence>
<dbReference type="AlphaFoldDB" id="A0A7G5C5L3"/>
<dbReference type="InterPro" id="IPR029052">
    <property type="entry name" value="Metallo-depent_PP-like"/>
</dbReference>
<reference evidence="4 5" key="1">
    <citation type="submission" date="2019-07" db="EMBL/GenBank/DDBJ databases">
        <authorList>
            <person name="Kim J.K."/>
            <person name="Cheong H.-M."/>
            <person name="Choi Y."/>
            <person name="Hwang K.J."/>
            <person name="Lee S."/>
            <person name="Choi C."/>
        </authorList>
    </citation>
    <scope>NUCLEOTIDE SEQUENCE [LARGE SCALE GENOMIC DNA]</scope>
    <source>
        <strain evidence="4 5">KS 22</strain>
    </source>
</reference>
<dbReference type="InterPro" id="IPR052169">
    <property type="entry name" value="CW_Biosynth-Accessory"/>
</dbReference>
<feature type="compositionally biased region" description="Polar residues" evidence="2">
    <location>
        <begin position="49"/>
        <end position="77"/>
    </location>
</feature>
<dbReference type="SUPFAM" id="SSF56300">
    <property type="entry name" value="Metallo-dependent phosphatases"/>
    <property type="match status" value="1"/>
</dbReference>
<accession>A0A7G5C5L3</accession>
<dbReference type="SMART" id="SM00854">
    <property type="entry name" value="PGA_cap"/>
    <property type="match status" value="1"/>
</dbReference>
<dbReference type="KEGG" id="cchl:FPL14_27490"/>
<protein>
    <submittedName>
        <fullName evidence="4">CapA family protein</fullName>
    </submittedName>
</protein>
<sequence length="433" mass="47624">MDVGKAKRRENIMYRFISILSIGLLAIGLAACSNGSPLASPPAPKPSSTELSTHAQLNSPPLQTASDNPVASPSNSAEPVRREATLLAIGDIMVHMPQLPAYYNSTKKSYDLKPWFAQVKPIFSQGDWVIGNLEMPIAGQDLKITGYPRFNAPYELAEALADAGVQLVSTANNHSMDRAFPGVTRTLANVRKAGLVPIGTSSSAADSRRMVIEERNGIRMGFLAYTYGTNGIPVPKDKSFAVNLIDPAAIKRDIAELRRAQADVVTISLHFGVEYQRMPNAYQTKLVRELVKSGADIILGSHPHVVQPYEEIRVPASESVDGNPRRGIAIYSLGNFISNQTGNWKDVGLIFGVHLVKTENADGTSSTEWDKITTEPTWVHIQWKKQKRYYTVIPLKTALASRDLPMLSDKDYKKMKELLTGIHKHLIQLQPQS</sequence>
<dbReference type="EMBL" id="CP041969">
    <property type="protein sequence ID" value="QMV44497.1"/>
    <property type="molecule type" value="Genomic_DNA"/>
</dbReference>
<dbReference type="InterPro" id="IPR019079">
    <property type="entry name" value="Capsule_synth_CapA"/>
</dbReference>
<dbReference type="CDD" id="cd07381">
    <property type="entry name" value="MPP_CapA"/>
    <property type="match status" value="1"/>
</dbReference>
<dbReference type="PANTHER" id="PTHR33393:SF12">
    <property type="entry name" value="CAPSULE BIOSYNTHESIS PROTEIN CAPA"/>
    <property type="match status" value="1"/>
</dbReference>
<comment type="similarity">
    <text evidence="1">Belongs to the CapA family.</text>
</comment>
<feature type="domain" description="Capsule synthesis protein CapA" evidence="3">
    <location>
        <begin position="85"/>
        <end position="340"/>
    </location>
</feature>
<keyword evidence="5" id="KW-1185">Reference proteome</keyword>
<dbReference type="PROSITE" id="PS51257">
    <property type="entry name" value="PROKAR_LIPOPROTEIN"/>
    <property type="match status" value="1"/>
</dbReference>
<evidence type="ECO:0000313" key="4">
    <source>
        <dbReference type="EMBL" id="QMV44497.1"/>
    </source>
</evidence>
<gene>
    <name evidence="4" type="ORF">FPL14_27490</name>
</gene>
<evidence type="ECO:0000256" key="1">
    <source>
        <dbReference type="ARBA" id="ARBA00005662"/>
    </source>
</evidence>
<dbReference type="PANTHER" id="PTHR33393">
    <property type="entry name" value="POLYGLUTAMINE SYNTHESIS ACCESSORY PROTEIN RV0574C-RELATED"/>
    <property type="match status" value="1"/>
</dbReference>
<evidence type="ECO:0000256" key="2">
    <source>
        <dbReference type="SAM" id="MobiDB-lite"/>
    </source>
</evidence>
<dbReference type="Proteomes" id="UP000515679">
    <property type="component" value="Chromosome"/>
</dbReference>